<dbReference type="OMA" id="GYVVIGH"/>
<gene>
    <name evidence="1" type="ORF">SORBI_3001G304900</name>
</gene>
<accession>A0A1B6QM32</accession>
<dbReference type="InParanoid" id="A0A1B6QM32"/>
<evidence type="ECO:0000313" key="2">
    <source>
        <dbReference type="Proteomes" id="UP000000768"/>
    </source>
</evidence>
<dbReference type="AlphaFoldDB" id="A0A1B6QM32"/>
<reference evidence="1 2" key="1">
    <citation type="journal article" date="2009" name="Nature">
        <title>The Sorghum bicolor genome and the diversification of grasses.</title>
        <authorList>
            <person name="Paterson A.H."/>
            <person name="Bowers J.E."/>
            <person name="Bruggmann R."/>
            <person name="Dubchak I."/>
            <person name="Grimwood J."/>
            <person name="Gundlach H."/>
            <person name="Haberer G."/>
            <person name="Hellsten U."/>
            <person name="Mitros T."/>
            <person name="Poliakov A."/>
            <person name="Schmutz J."/>
            <person name="Spannagl M."/>
            <person name="Tang H."/>
            <person name="Wang X."/>
            <person name="Wicker T."/>
            <person name="Bharti A.K."/>
            <person name="Chapman J."/>
            <person name="Feltus F.A."/>
            <person name="Gowik U."/>
            <person name="Grigoriev I.V."/>
            <person name="Lyons E."/>
            <person name="Maher C.A."/>
            <person name="Martis M."/>
            <person name="Narechania A."/>
            <person name="Otillar R.P."/>
            <person name="Penning B.W."/>
            <person name="Salamov A.A."/>
            <person name="Wang Y."/>
            <person name="Zhang L."/>
            <person name="Carpita N.C."/>
            <person name="Freeling M."/>
            <person name="Gingle A.R."/>
            <person name="Hash C.T."/>
            <person name="Keller B."/>
            <person name="Klein P."/>
            <person name="Kresovich S."/>
            <person name="McCann M.C."/>
            <person name="Ming R."/>
            <person name="Peterson D.G."/>
            <person name="Mehboob-ur-Rahman"/>
            <person name="Ware D."/>
            <person name="Westhoff P."/>
            <person name="Mayer K.F."/>
            <person name="Messing J."/>
            <person name="Rokhsar D.S."/>
        </authorList>
    </citation>
    <scope>NUCLEOTIDE SEQUENCE [LARGE SCALE GENOMIC DNA]</scope>
    <source>
        <strain evidence="2">cv. BTx623</strain>
    </source>
</reference>
<reference evidence="2" key="2">
    <citation type="journal article" date="2018" name="Plant J.">
        <title>The Sorghum bicolor reference genome: improved assembly, gene annotations, a transcriptome atlas, and signatures of genome organization.</title>
        <authorList>
            <person name="McCormick R.F."/>
            <person name="Truong S.K."/>
            <person name="Sreedasyam A."/>
            <person name="Jenkins J."/>
            <person name="Shu S."/>
            <person name="Sims D."/>
            <person name="Kennedy M."/>
            <person name="Amirebrahimi M."/>
            <person name="Weers B.D."/>
            <person name="McKinley B."/>
            <person name="Mattison A."/>
            <person name="Morishige D.T."/>
            <person name="Grimwood J."/>
            <person name="Schmutz J."/>
            <person name="Mullet J.E."/>
        </authorList>
    </citation>
    <scope>NUCLEOTIDE SEQUENCE [LARGE SCALE GENOMIC DNA]</scope>
    <source>
        <strain evidence="2">cv. BTx623</strain>
    </source>
</reference>
<dbReference type="EMBL" id="CM000760">
    <property type="protein sequence ID" value="KXG38957.1"/>
    <property type="molecule type" value="Genomic_DNA"/>
</dbReference>
<dbReference type="Proteomes" id="UP000000768">
    <property type="component" value="Chromosome 1"/>
</dbReference>
<name>A0A1B6QM32_SORBI</name>
<keyword evidence="2" id="KW-1185">Reference proteome</keyword>
<evidence type="ECO:0000313" key="1">
    <source>
        <dbReference type="EMBL" id="KXG38957.1"/>
    </source>
</evidence>
<proteinExistence type="predicted"/>
<dbReference type="eggNOG" id="ENOG502R52Y">
    <property type="taxonomic scope" value="Eukaryota"/>
</dbReference>
<organism evidence="1 2">
    <name type="scientific">Sorghum bicolor</name>
    <name type="common">Sorghum</name>
    <name type="synonym">Sorghum vulgare</name>
    <dbReference type="NCBI Taxonomy" id="4558"/>
    <lineage>
        <taxon>Eukaryota</taxon>
        <taxon>Viridiplantae</taxon>
        <taxon>Streptophyta</taxon>
        <taxon>Embryophyta</taxon>
        <taxon>Tracheophyta</taxon>
        <taxon>Spermatophyta</taxon>
        <taxon>Magnoliopsida</taxon>
        <taxon>Liliopsida</taxon>
        <taxon>Poales</taxon>
        <taxon>Poaceae</taxon>
        <taxon>PACMAD clade</taxon>
        <taxon>Panicoideae</taxon>
        <taxon>Andropogonodae</taxon>
        <taxon>Andropogoneae</taxon>
        <taxon>Sorghinae</taxon>
        <taxon>Sorghum</taxon>
    </lineage>
</organism>
<dbReference type="SUPFAM" id="SSF50965">
    <property type="entry name" value="Galactose oxidase, central domain"/>
    <property type="match status" value="1"/>
</dbReference>
<sequence>MSPPEIQSTMSPPPPAGCPLSHCCLWNELCSPLNPRVDPGREYASMPTGADDSPARSVLVGITATSGGLRSLRLHRFRVAGSGRVIGRSGVALETLGDDYYRATTRTSHIRAASAVGSSDGRHLWLYFFSREADFSDPKVAKVAPPVPLQLQMDLGAANDDKGITVSRLPDLPIGPLMPTCPISAAGDLWAPYLTGVHGTSSFVMQRFDKYAEKWVKVKTLALKLPPTGADMLSDTIPVLQGHVVIGDTILLSLWPFHLFYTFNCSTSTWAAVATSKNDGTSFAPIRERGVYVEEDDTIYFLCGATIFAYKLCKDQDQYQMAPPTRLGCVCPFSHEGYGFLAYLGGRVMCSVWIGVKLLCNCDAKHVLITTFRVKGDGSEHFVPKGVKVLHSTCRRLDMAPSKSLKSYLEFSFLQEYKEFNHENATPPAKTRRGDVMESSMLLEDMEVPASFNVVKSSNMPGCCRDVLNEVSLLCTAMLEKSAIRTNKTLYIICQVASHSTVYTINILDGRLTCHDKTLTPHCILETSMWYIEDVILNQLIERSWHFFCDSKSIYAAPSVENKVYSCCLDQGYIDSIDSTRPVGVQFHLVVLVGITVVAISGSLQDVYHLSQGKWICHTTSGPPDLDKEVRLSGYVVLSSSTFMVSDADENRCFLHDIVNDKWNIVKPLKPSGSPVSACLSERCVFAKGFIYTCSDWGLAAFELVEQGGSYYLGELVDLRFSWLNYWERNRMCLEYVGEDTSSGAIMFCVAGDDQIHQPGYPINEKPVRITTVQVKTEEMPDGKLKPKSICHVDIGTTFVQGIGGALWTRDCFAAADIHA</sequence>
<dbReference type="Gramene" id="KXG38957">
    <property type="protein sequence ID" value="KXG38957"/>
    <property type="gene ID" value="SORBI_3001G304900"/>
</dbReference>
<dbReference type="InterPro" id="IPR011043">
    <property type="entry name" value="Gal_Oxase/kelch_b-propeller"/>
</dbReference>
<protein>
    <submittedName>
        <fullName evidence="1">Uncharacterized protein</fullName>
    </submittedName>
</protein>
<dbReference type="OrthoDB" id="661607at2759"/>